<organism evidence="13 14">
    <name type="scientific">Hyphococcus lacteus</name>
    <dbReference type="NCBI Taxonomy" id="3143536"/>
    <lineage>
        <taxon>Bacteria</taxon>
        <taxon>Pseudomonadati</taxon>
        <taxon>Pseudomonadota</taxon>
        <taxon>Alphaproteobacteria</taxon>
        <taxon>Parvularculales</taxon>
        <taxon>Parvularculaceae</taxon>
        <taxon>Hyphococcus</taxon>
    </lineage>
</organism>
<keyword evidence="5 9" id="KW-0798">TonB box</keyword>
<keyword evidence="14" id="KW-1185">Reference proteome</keyword>
<feature type="domain" description="TonB-dependent receptor plug" evidence="12">
    <location>
        <begin position="60"/>
        <end position="155"/>
    </location>
</feature>
<evidence type="ECO:0000259" key="11">
    <source>
        <dbReference type="Pfam" id="PF00593"/>
    </source>
</evidence>
<evidence type="ECO:0000256" key="2">
    <source>
        <dbReference type="ARBA" id="ARBA00022448"/>
    </source>
</evidence>
<evidence type="ECO:0000256" key="7">
    <source>
        <dbReference type="ARBA" id="ARBA00023237"/>
    </source>
</evidence>
<keyword evidence="10" id="KW-0732">Signal</keyword>
<evidence type="ECO:0000256" key="9">
    <source>
        <dbReference type="RuleBase" id="RU003357"/>
    </source>
</evidence>
<dbReference type="InterPro" id="IPR037066">
    <property type="entry name" value="Plug_dom_sf"/>
</dbReference>
<keyword evidence="3 8" id="KW-1134">Transmembrane beta strand</keyword>
<proteinExistence type="inferred from homology"/>
<dbReference type="InterPro" id="IPR039426">
    <property type="entry name" value="TonB-dep_rcpt-like"/>
</dbReference>
<evidence type="ECO:0000256" key="10">
    <source>
        <dbReference type="SAM" id="SignalP"/>
    </source>
</evidence>
<evidence type="ECO:0000256" key="5">
    <source>
        <dbReference type="ARBA" id="ARBA00023077"/>
    </source>
</evidence>
<keyword evidence="13" id="KW-0675">Receptor</keyword>
<evidence type="ECO:0000259" key="12">
    <source>
        <dbReference type="Pfam" id="PF07715"/>
    </source>
</evidence>
<dbReference type="Pfam" id="PF00593">
    <property type="entry name" value="TonB_dep_Rec_b-barrel"/>
    <property type="match status" value="1"/>
</dbReference>
<evidence type="ECO:0000313" key="14">
    <source>
        <dbReference type="Proteomes" id="UP001560685"/>
    </source>
</evidence>
<feature type="chain" id="PRO_5047301604" evidence="10">
    <location>
        <begin position="26"/>
        <end position="833"/>
    </location>
</feature>
<evidence type="ECO:0000256" key="4">
    <source>
        <dbReference type="ARBA" id="ARBA00022692"/>
    </source>
</evidence>
<dbReference type="SUPFAM" id="SSF56935">
    <property type="entry name" value="Porins"/>
    <property type="match status" value="1"/>
</dbReference>
<dbReference type="InterPro" id="IPR010104">
    <property type="entry name" value="TonB_rcpt_bac"/>
</dbReference>
<gene>
    <name evidence="13" type="ORF">ABFZ84_09585</name>
</gene>
<keyword evidence="4 8" id="KW-0812">Transmembrane</keyword>
<dbReference type="Proteomes" id="UP001560685">
    <property type="component" value="Unassembled WGS sequence"/>
</dbReference>
<comment type="subcellular location">
    <subcellularLocation>
        <location evidence="1 8">Cell outer membrane</location>
        <topology evidence="1 8">Multi-pass membrane protein</topology>
    </subcellularLocation>
</comment>
<evidence type="ECO:0000256" key="6">
    <source>
        <dbReference type="ARBA" id="ARBA00023136"/>
    </source>
</evidence>
<dbReference type="RefSeq" id="WP_369313794.1">
    <property type="nucleotide sequence ID" value="NZ_JBEHZE010000001.1"/>
</dbReference>
<dbReference type="PANTHER" id="PTHR40980:SF4">
    <property type="entry name" value="TONB-DEPENDENT RECEPTOR-LIKE BETA-BARREL DOMAIN-CONTAINING PROTEIN"/>
    <property type="match status" value="1"/>
</dbReference>
<evidence type="ECO:0000256" key="8">
    <source>
        <dbReference type="PROSITE-ProRule" id="PRU01360"/>
    </source>
</evidence>
<evidence type="ECO:0000256" key="1">
    <source>
        <dbReference type="ARBA" id="ARBA00004571"/>
    </source>
</evidence>
<sequence>MKKLYFVASVAAITAGLAVSGTAMAQDANADDTIVVTGYRLQTRESIAAKANDDRIADFLSADELGRQPDLNVADSLRRVPGVVTVFDEDEGRYVGLRGLDQRYTFISIDGGQIASTDRSDRDINIESIPPTAVKRLEVFKAVTPDLDGHSVGGVINLVTRSAFDAEGLYAVANASVGLHSNTGQLPNSFSNPSYRFDGAVSQTFFDDTIGVLFAGTYFDKKRDQGRSIIGVGSNATGDFVNEAQPLDYANQIVRWNGLAKFEYKPNDNFHVSLTASRFDYQYDEVRTQFRIYEEGLTQTSATTGNYSAGEGLLRFDKFPLGQTIDNLQGKVEFRPTERGLLEVAAYYSHGVQGHPYPNASFRTGSLPGLGYSYDFDGESVDDGTLASVTLNDPTVLQNGLDQFQFQNYYHGNFRNEEDVTEFKADYSWNMESDEPGFGFKVGVKYRNLEKDRYDEATNFTLADPSTVLTVQDFIDAGSESYTVENLGFNYPHIDEDLFTDFLFANPGLFDAVDASNANSFYDIQEDVTAGYGMLSYRNGPHTLIGGLRYERTEVATVATLNGGPEQVARKIDYGHFLPSVVYSFEISPQMKIRAGFAEALGRPNHPDLAGAETFDEVNLTIRRANTDLKPRESKSFDLGFEWYIDRGQFFSVAAFHKIIKNQITSVSSEEVINGDTYTVTQPINLDQIEVSGLEISYTDDTFEFLPAPFDGFGVAANLTLMNGIDGPAPDGNLLSQPDYLYNVAALYAKGPFSAKVTYNYVDDRPTSATRAETSYEQLDAQVRWQLTDNFQVQLEGRNLLNNPRTNYYTDTNHLREINDFGNSYWFTIAYKY</sequence>
<name>A0ABV3Z8Q3_9PROT</name>
<dbReference type="Pfam" id="PF07715">
    <property type="entry name" value="Plug"/>
    <property type="match status" value="1"/>
</dbReference>
<dbReference type="EMBL" id="JBEHZE010000001">
    <property type="protein sequence ID" value="MEX6633796.1"/>
    <property type="molecule type" value="Genomic_DNA"/>
</dbReference>
<dbReference type="InterPro" id="IPR012910">
    <property type="entry name" value="Plug_dom"/>
</dbReference>
<dbReference type="InterPro" id="IPR000531">
    <property type="entry name" value="Beta-barrel_TonB"/>
</dbReference>
<dbReference type="InterPro" id="IPR036942">
    <property type="entry name" value="Beta-barrel_TonB_sf"/>
</dbReference>
<evidence type="ECO:0000256" key="3">
    <source>
        <dbReference type="ARBA" id="ARBA00022452"/>
    </source>
</evidence>
<dbReference type="NCBIfam" id="TIGR01782">
    <property type="entry name" value="TonB-Xanth-Caul"/>
    <property type="match status" value="1"/>
</dbReference>
<feature type="signal peptide" evidence="10">
    <location>
        <begin position="1"/>
        <end position="25"/>
    </location>
</feature>
<keyword evidence="2 8" id="KW-0813">Transport</keyword>
<comment type="caution">
    <text evidence="13">The sequence shown here is derived from an EMBL/GenBank/DDBJ whole genome shotgun (WGS) entry which is preliminary data.</text>
</comment>
<evidence type="ECO:0000313" key="13">
    <source>
        <dbReference type="EMBL" id="MEX6633796.1"/>
    </source>
</evidence>
<protein>
    <submittedName>
        <fullName evidence="13">TonB-dependent receptor</fullName>
    </submittedName>
</protein>
<dbReference type="PANTHER" id="PTHR40980">
    <property type="entry name" value="PLUG DOMAIN-CONTAINING PROTEIN"/>
    <property type="match status" value="1"/>
</dbReference>
<keyword evidence="6 8" id="KW-0472">Membrane</keyword>
<feature type="domain" description="TonB-dependent receptor-like beta-barrel" evidence="11">
    <location>
        <begin position="369"/>
        <end position="800"/>
    </location>
</feature>
<keyword evidence="7 8" id="KW-0998">Cell outer membrane</keyword>
<comment type="similarity">
    <text evidence="8 9">Belongs to the TonB-dependent receptor family.</text>
</comment>
<dbReference type="CDD" id="cd01347">
    <property type="entry name" value="ligand_gated_channel"/>
    <property type="match status" value="1"/>
</dbReference>
<dbReference type="Gene3D" id="2.170.130.10">
    <property type="entry name" value="TonB-dependent receptor, plug domain"/>
    <property type="match status" value="1"/>
</dbReference>
<reference evidence="13 14" key="1">
    <citation type="submission" date="2024-05" db="EMBL/GenBank/DDBJ databases">
        <title>Three bacterial strains, DH-69, EH-24, and ECK-19 isolated from coastal sediments.</title>
        <authorList>
            <person name="Ye Y.-Q."/>
            <person name="Du Z.-J."/>
        </authorList>
    </citation>
    <scope>NUCLEOTIDE SEQUENCE [LARGE SCALE GENOMIC DNA]</scope>
    <source>
        <strain evidence="13 14">ECK-19</strain>
    </source>
</reference>
<dbReference type="Gene3D" id="2.40.170.20">
    <property type="entry name" value="TonB-dependent receptor, beta-barrel domain"/>
    <property type="match status" value="1"/>
</dbReference>
<dbReference type="PROSITE" id="PS52016">
    <property type="entry name" value="TONB_DEPENDENT_REC_3"/>
    <property type="match status" value="1"/>
</dbReference>
<accession>A0ABV3Z8Q3</accession>